<evidence type="ECO:0000256" key="1">
    <source>
        <dbReference type="SAM" id="MobiDB-lite"/>
    </source>
</evidence>
<sequence length="354" mass="39189">MTDEAETPELGLAKPEIEEKKKNEKEKEKEKEEETVTMTPWEQHSAVISIPRFDYKAPSSLMEYSHSGFFITCSIKREKSATKEVISVLAKYVRSLSTHSSENSEAPDAKKRKTCPEEIGSVNRAESKETNDESGVSTRETTPSSPKMDVIEERGILSLVKLTRSGLLLFTFPRSCSADTVDIVAKIFQSLGSGNLKPLVWCHRIFPIQATCLLKEDDLRTVVSKLVQEFVSCDQNKFEKPLKFAVGYNRRGVEETEVKNKNTDPKYSDLLVLLDRNKCFSVVAGAVKEIVADAVVDLKSPELGVFIEVLPVSGMPSGSLVVAVSVLPHNLFTSKPKLCVKALTADTKTSKGQI</sequence>
<dbReference type="AlphaFoldDB" id="A0AA41SBB2"/>
<dbReference type="EMBL" id="JAJJMA010113601">
    <property type="protein sequence ID" value="MCL7031575.1"/>
    <property type="molecule type" value="Genomic_DNA"/>
</dbReference>
<feature type="region of interest" description="Disordered" evidence="1">
    <location>
        <begin position="1"/>
        <end position="39"/>
    </location>
</feature>
<dbReference type="PANTHER" id="PTHR13452:SF13">
    <property type="entry name" value="OS02G0672400 PROTEIN"/>
    <property type="match status" value="1"/>
</dbReference>
<dbReference type="InterPro" id="IPR040183">
    <property type="entry name" value="THUMPD1-like"/>
</dbReference>
<proteinExistence type="predicted"/>
<protein>
    <recommendedName>
        <fullName evidence="4">THUMP domain-containing protein</fullName>
    </recommendedName>
</protein>
<dbReference type="GO" id="GO:0003723">
    <property type="term" value="F:RNA binding"/>
    <property type="evidence" value="ECO:0007669"/>
    <property type="project" value="InterPro"/>
</dbReference>
<evidence type="ECO:0000313" key="3">
    <source>
        <dbReference type="Proteomes" id="UP001177140"/>
    </source>
</evidence>
<comment type="caution">
    <text evidence="2">The sequence shown here is derived from an EMBL/GenBank/DDBJ whole genome shotgun (WGS) entry which is preliminary data.</text>
</comment>
<evidence type="ECO:0008006" key="4">
    <source>
        <dbReference type="Google" id="ProtNLM"/>
    </source>
</evidence>
<feature type="compositionally biased region" description="Polar residues" evidence="1">
    <location>
        <begin position="133"/>
        <end position="145"/>
    </location>
</feature>
<dbReference type="Proteomes" id="UP001177140">
    <property type="component" value="Unassembled WGS sequence"/>
</dbReference>
<feature type="compositionally biased region" description="Basic and acidic residues" evidence="1">
    <location>
        <begin position="15"/>
        <end position="34"/>
    </location>
</feature>
<gene>
    <name evidence="2" type="ORF">MKW94_018775</name>
</gene>
<dbReference type="PANTHER" id="PTHR13452">
    <property type="entry name" value="THUMP DOMAIN CONTAINING PROTEIN 1-RELATED"/>
    <property type="match status" value="1"/>
</dbReference>
<reference evidence="2" key="1">
    <citation type="submission" date="2022-03" db="EMBL/GenBank/DDBJ databases">
        <title>A functionally conserved STORR gene fusion in Papaver species that diverged 16.8 million years ago.</title>
        <authorList>
            <person name="Catania T."/>
        </authorList>
    </citation>
    <scope>NUCLEOTIDE SEQUENCE</scope>
    <source>
        <strain evidence="2">S-191538</strain>
    </source>
</reference>
<keyword evidence="3" id="KW-1185">Reference proteome</keyword>
<name>A0AA41SBB2_PAPNU</name>
<evidence type="ECO:0000313" key="2">
    <source>
        <dbReference type="EMBL" id="MCL7031575.1"/>
    </source>
</evidence>
<organism evidence="2 3">
    <name type="scientific">Papaver nudicaule</name>
    <name type="common">Iceland poppy</name>
    <dbReference type="NCBI Taxonomy" id="74823"/>
    <lineage>
        <taxon>Eukaryota</taxon>
        <taxon>Viridiplantae</taxon>
        <taxon>Streptophyta</taxon>
        <taxon>Embryophyta</taxon>
        <taxon>Tracheophyta</taxon>
        <taxon>Spermatophyta</taxon>
        <taxon>Magnoliopsida</taxon>
        <taxon>Ranunculales</taxon>
        <taxon>Papaveraceae</taxon>
        <taxon>Papaveroideae</taxon>
        <taxon>Papaver</taxon>
    </lineage>
</organism>
<feature type="region of interest" description="Disordered" evidence="1">
    <location>
        <begin position="97"/>
        <end position="147"/>
    </location>
</feature>
<dbReference type="SUPFAM" id="SSF143437">
    <property type="entry name" value="THUMP domain-like"/>
    <property type="match status" value="1"/>
</dbReference>
<dbReference type="GO" id="GO:0006400">
    <property type="term" value="P:tRNA modification"/>
    <property type="evidence" value="ECO:0007669"/>
    <property type="project" value="InterPro"/>
</dbReference>
<accession>A0AA41SBB2</accession>